<dbReference type="Pfam" id="PF00491">
    <property type="entry name" value="Arginase"/>
    <property type="match status" value="1"/>
</dbReference>
<dbReference type="GO" id="GO:0005829">
    <property type="term" value="C:cytosol"/>
    <property type="evidence" value="ECO:0007669"/>
    <property type="project" value="TreeGrafter"/>
</dbReference>
<dbReference type="CDD" id="cd09999">
    <property type="entry name" value="Arginase-like_1"/>
    <property type="match status" value="1"/>
</dbReference>
<dbReference type="PANTHER" id="PTHR43782">
    <property type="entry name" value="ARGINASE"/>
    <property type="match status" value="1"/>
</dbReference>
<dbReference type="EMBL" id="VRZA01000005">
    <property type="protein sequence ID" value="TXS92184.1"/>
    <property type="molecule type" value="Genomic_DNA"/>
</dbReference>
<reference evidence="5 6" key="1">
    <citation type="submission" date="2019-08" db="EMBL/GenBank/DDBJ databases">
        <title>Parahaliea maris sp. nov., isolated from the surface seawater.</title>
        <authorList>
            <person name="Liu Y."/>
        </authorList>
    </citation>
    <scope>NUCLEOTIDE SEQUENCE [LARGE SCALE GENOMIC DNA]</scope>
    <source>
        <strain evidence="5 6">HSLHS9</strain>
    </source>
</reference>
<evidence type="ECO:0000313" key="5">
    <source>
        <dbReference type="EMBL" id="TXS92184.1"/>
    </source>
</evidence>
<evidence type="ECO:0000256" key="2">
    <source>
        <dbReference type="ARBA" id="ARBA00022801"/>
    </source>
</evidence>
<dbReference type="Gene3D" id="3.40.800.10">
    <property type="entry name" value="Ureohydrolase domain"/>
    <property type="match status" value="1"/>
</dbReference>
<sequence>MSNTRNQNTLRLVFPQWQGGNNPPYFFGAQLLNWLAPATEGDVEHVDVAEPTDIPLENEDGILARTALIEQLKDARSRIDAHQPERIVVLGGDCLVDLAPFAYLNERYDGDLAVLWVDAHPDIMTPQQFTNAHAMVLGNLLGRGDSQFLQHVKQPLKPENVCYLGVNKASEWENEQMESLGLRNISPEQLVAEGSEPILKWFKSTGAKHLAIHLDLDVLDPDLFRSLLFANVDDDPAVFDGVAKGKLSMGQVIDALSDLSQESDVVGIGIAEHLPWDALALKKMLEKLPLIGGSR</sequence>
<evidence type="ECO:0000256" key="1">
    <source>
        <dbReference type="ARBA" id="ARBA00022723"/>
    </source>
</evidence>
<keyword evidence="3" id="KW-0464">Manganese</keyword>
<dbReference type="SUPFAM" id="SSF52768">
    <property type="entry name" value="Arginase/deacetylase"/>
    <property type="match status" value="1"/>
</dbReference>
<proteinExistence type="inferred from homology"/>
<comment type="caution">
    <text evidence="5">The sequence shown here is derived from an EMBL/GenBank/DDBJ whole genome shotgun (WGS) entry which is preliminary data.</text>
</comment>
<dbReference type="Proteomes" id="UP000321039">
    <property type="component" value="Unassembled WGS sequence"/>
</dbReference>
<dbReference type="InterPro" id="IPR023696">
    <property type="entry name" value="Ureohydrolase_dom_sf"/>
</dbReference>
<evidence type="ECO:0000256" key="3">
    <source>
        <dbReference type="ARBA" id="ARBA00023211"/>
    </source>
</evidence>
<keyword evidence="6" id="KW-1185">Reference proteome</keyword>
<gene>
    <name evidence="5" type="ORF">FV139_14075</name>
</gene>
<dbReference type="AlphaFoldDB" id="A0A5C8ZWP5"/>
<keyword evidence="1" id="KW-0479">Metal-binding</keyword>
<dbReference type="InterPro" id="IPR006035">
    <property type="entry name" value="Ureohydrolase"/>
</dbReference>
<name>A0A5C8ZWP5_9GAMM</name>
<protein>
    <submittedName>
        <fullName evidence="5">Arginase family protein</fullName>
    </submittedName>
</protein>
<accession>A0A5C8ZWP5</accession>
<dbReference type="PANTHER" id="PTHR43782:SF3">
    <property type="entry name" value="ARGINASE"/>
    <property type="match status" value="1"/>
</dbReference>
<dbReference type="GO" id="GO:0004053">
    <property type="term" value="F:arginase activity"/>
    <property type="evidence" value="ECO:0007669"/>
    <property type="project" value="TreeGrafter"/>
</dbReference>
<comment type="similarity">
    <text evidence="4">Belongs to the arginase family.</text>
</comment>
<keyword evidence="2" id="KW-0378">Hydrolase</keyword>
<dbReference type="PROSITE" id="PS51409">
    <property type="entry name" value="ARGINASE_2"/>
    <property type="match status" value="1"/>
</dbReference>
<evidence type="ECO:0000313" key="6">
    <source>
        <dbReference type="Proteomes" id="UP000321039"/>
    </source>
</evidence>
<organism evidence="5 6">
    <name type="scientific">Parahaliea maris</name>
    <dbReference type="NCBI Taxonomy" id="2716870"/>
    <lineage>
        <taxon>Bacteria</taxon>
        <taxon>Pseudomonadati</taxon>
        <taxon>Pseudomonadota</taxon>
        <taxon>Gammaproteobacteria</taxon>
        <taxon>Cellvibrionales</taxon>
        <taxon>Halieaceae</taxon>
        <taxon>Parahaliea</taxon>
    </lineage>
</organism>
<evidence type="ECO:0000256" key="4">
    <source>
        <dbReference type="PROSITE-ProRule" id="PRU00742"/>
    </source>
</evidence>
<dbReference type="GO" id="GO:0030145">
    <property type="term" value="F:manganese ion binding"/>
    <property type="evidence" value="ECO:0007669"/>
    <property type="project" value="TreeGrafter"/>
</dbReference>